<proteinExistence type="predicted"/>
<evidence type="ECO:0000313" key="4">
    <source>
        <dbReference type="Proteomes" id="UP000199600"/>
    </source>
</evidence>
<evidence type="ECO:0000256" key="1">
    <source>
        <dbReference type="SAM" id="MobiDB-lite"/>
    </source>
</evidence>
<dbReference type="EMBL" id="FLQY01000079">
    <property type="protein sequence ID" value="SBT05912.1"/>
    <property type="molecule type" value="Genomic_DNA"/>
</dbReference>
<organism evidence="3 4">
    <name type="scientific">Candidatus Propionivibrio aalborgensis</name>
    <dbReference type="NCBI Taxonomy" id="1860101"/>
    <lineage>
        <taxon>Bacteria</taxon>
        <taxon>Pseudomonadati</taxon>
        <taxon>Pseudomonadota</taxon>
        <taxon>Betaproteobacteria</taxon>
        <taxon>Rhodocyclales</taxon>
        <taxon>Rhodocyclaceae</taxon>
        <taxon>Propionivibrio</taxon>
    </lineage>
</organism>
<dbReference type="RefSeq" id="WP_342669209.1">
    <property type="nucleotide sequence ID" value="NZ_FLQY01000079.1"/>
</dbReference>
<feature type="domain" description="Oxidoreductase-like" evidence="2">
    <location>
        <begin position="85"/>
        <end position="120"/>
    </location>
</feature>
<feature type="region of interest" description="Disordered" evidence="1">
    <location>
        <begin position="1"/>
        <end position="30"/>
    </location>
</feature>
<sequence length="129" mass="14186">MSTPLSRPSRTMIPARNRLTTDPLDGHPSAVRNYGYPLAPNLRETMTPNTHALPDPFALPMHDLADAETVVSEIEALLSARSLSLRPPPPVPTTCCGRGCNGCVWQGYFDALQYWRDQARGLLRPCASQ</sequence>
<dbReference type="Proteomes" id="UP000199600">
    <property type="component" value="Unassembled WGS sequence"/>
</dbReference>
<reference evidence="3 4" key="1">
    <citation type="submission" date="2016-06" db="EMBL/GenBank/DDBJ databases">
        <authorList>
            <person name="Kjaerup R.B."/>
            <person name="Dalgaard T.S."/>
            <person name="Juul-Madsen H.R."/>
        </authorList>
    </citation>
    <scope>NUCLEOTIDE SEQUENCE [LARGE SCALE GENOMIC DNA]</scope>
    <source>
        <strain evidence="3">2</strain>
    </source>
</reference>
<dbReference type="InterPro" id="IPR019180">
    <property type="entry name" value="Oxidoreductase-like_N"/>
</dbReference>
<gene>
    <name evidence="3" type="ORF">PROAA_170016</name>
</gene>
<evidence type="ECO:0000313" key="3">
    <source>
        <dbReference type="EMBL" id="SBT05912.1"/>
    </source>
</evidence>
<dbReference type="Pfam" id="PF09791">
    <property type="entry name" value="Oxidored-like"/>
    <property type="match status" value="1"/>
</dbReference>
<protein>
    <recommendedName>
        <fullName evidence="2">Oxidoreductase-like domain-containing protein</fullName>
    </recommendedName>
</protein>
<keyword evidence="4" id="KW-1185">Reference proteome</keyword>
<dbReference type="AlphaFoldDB" id="A0A1A8XNB6"/>
<name>A0A1A8XNB6_9RHOO</name>
<accession>A0A1A8XNB6</accession>
<evidence type="ECO:0000259" key="2">
    <source>
        <dbReference type="Pfam" id="PF09791"/>
    </source>
</evidence>